<dbReference type="InterPro" id="IPR003788">
    <property type="entry name" value="NDUFAF7"/>
</dbReference>
<evidence type="ECO:0000313" key="3">
    <source>
        <dbReference type="EMBL" id="SNZ20875.1"/>
    </source>
</evidence>
<dbReference type="Gene3D" id="3.40.50.12710">
    <property type="match status" value="1"/>
</dbReference>
<dbReference type="InterPro" id="IPR029063">
    <property type="entry name" value="SAM-dependent_MTases_sf"/>
</dbReference>
<dbReference type="OrthoDB" id="9794208at2"/>
<dbReference type="GO" id="GO:0035243">
    <property type="term" value="F:protein-arginine omega-N symmetric methyltransferase activity"/>
    <property type="evidence" value="ECO:0007669"/>
    <property type="project" value="TreeGrafter"/>
</dbReference>
<evidence type="ECO:0000256" key="1">
    <source>
        <dbReference type="ARBA" id="ARBA00022603"/>
    </source>
</evidence>
<accession>A0A285PGL6</accession>
<dbReference type="GO" id="GO:0032259">
    <property type="term" value="P:methylation"/>
    <property type="evidence" value="ECO:0007669"/>
    <property type="project" value="UniProtKB-KW"/>
</dbReference>
<evidence type="ECO:0000256" key="2">
    <source>
        <dbReference type="ARBA" id="ARBA00022679"/>
    </source>
</evidence>
<gene>
    <name evidence="3" type="ORF">SAMN06265368_3986</name>
</gene>
<dbReference type="PANTHER" id="PTHR12049">
    <property type="entry name" value="PROTEIN ARGININE METHYLTRANSFERASE NDUFAF7, MITOCHONDRIAL"/>
    <property type="match status" value="1"/>
</dbReference>
<dbReference type="SUPFAM" id="SSF53335">
    <property type="entry name" value="S-adenosyl-L-methionine-dependent methyltransferases"/>
    <property type="match status" value="1"/>
</dbReference>
<keyword evidence="2 3" id="KW-0808">Transferase</keyword>
<keyword evidence="4" id="KW-1185">Reference proteome</keyword>
<protein>
    <submittedName>
        <fullName evidence="3">SAM-dependent methyltransferase, MidA family</fullName>
    </submittedName>
</protein>
<dbReference type="PANTHER" id="PTHR12049:SF7">
    <property type="entry name" value="PROTEIN ARGININE METHYLTRANSFERASE NDUFAF7, MITOCHONDRIAL"/>
    <property type="match status" value="1"/>
</dbReference>
<dbReference type="Proteomes" id="UP000219439">
    <property type="component" value="Unassembled WGS sequence"/>
</dbReference>
<evidence type="ECO:0000313" key="4">
    <source>
        <dbReference type="Proteomes" id="UP000219439"/>
    </source>
</evidence>
<keyword evidence="1 3" id="KW-0489">Methyltransferase</keyword>
<proteinExistence type="predicted"/>
<dbReference type="Pfam" id="PF02636">
    <property type="entry name" value="Methyltransf_28"/>
    <property type="match status" value="1"/>
</dbReference>
<dbReference type="InterPro" id="IPR038375">
    <property type="entry name" value="NDUFAF7_sf"/>
</dbReference>
<organism evidence="3 4">
    <name type="scientific">Cohaesibacter gelatinilyticus</name>
    <dbReference type="NCBI Taxonomy" id="372072"/>
    <lineage>
        <taxon>Bacteria</taxon>
        <taxon>Pseudomonadati</taxon>
        <taxon>Pseudomonadota</taxon>
        <taxon>Alphaproteobacteria</taxon>
        <taxon>Hyphomicrobiales</taxon>
        <taxon>Cohaesibacteraceae</taxon>
    </lineage>
</organism>
<dbReference type="EMBL" id="OBEL01000006">
    <property type="protein sequence ID" value="SNZ20875.1"/>
    <property type="molecule type" value="Genomic_DNA"/>
</dbReference>
<name>A0A285PGL6_9HYPH</name>
<reference evidence="3 4" key="1">
    <citation type="submission" date="2017-09" db="EMBL/GenBank/DDBJ databases">
        <authorList>
            <person name="Ehlers B."/>
            <person name="Leendertz F.H."/>
        </authorList>
    </citation>
    <scope>NUCLEOTIDE SEQUENCE [LARGE SCALE GENOMIC DNA]</scope>
    <source>
        <strain evidence="3 4">DSM 18289</strain>
    </source>
</reference>
<sequence length="368" mass="40328">MGNLPSLTERIKRMIALEGPMDIATFMALALADPEQGYYMTRDPFGEQGDFTTAPEVSQLFGEILGVWMLHQWHQAGRPAPFHLVELGPGRGTLMQDMVRAISQDQQARDALILHMVETSPILTRQQKKKLALGSSPLNHHASIDTLPNQPLFITANEFLDALPIHQWIHHKDRWHERIIGLDEEGKLAFGLGPTRDIGCLTSPEPPQDGAIWEQNPLGEAICQELGTRIAQHGGAALLIDYGYAKSALGDSLQALKGHIYANILHDVGDQDLTTHVNFQIMGEAASLANKAQDTMQPITTHLINQGQFLLNLGILERAGQLGAGKTHEEQEAIRDAVERLAAPAQMGDLFKVLAIVPQGIDVPGFSN</sequence>
<dbReference type="AlphaFoldDB" id="A0A285PGL6"/>